<accession>A0A0N0C5C5</accession>
<name>A0A0N0C5C5_9BACL</name>
<organism evidence="1 2">
    <name type="scientific">Paenibacillus xylanivorans</name>
    <dbReference type="NCBI Taxonomy" id="1705561"/>
    <lineage>
        <taxon>Bacteria</taxon>
        <taxon>Bacillati</taxon>
        <taxon>Bacillota</taxon>
        <taxon>Bacilli</taxon>
        <taxon>Bacillales</taxon>
        <taxon>Paenibacillaceae</taxon>
        <taxon>Paenibacillus</taxon>
    </lineage>
</organism>
<dbReference type="EMBL" id="LITU01000050">
    <property type="protein sequence ID" value="KOY17051.1"/>
    <property type="molecule type" value="Genomic_DNA"/>
</dbReference>
<gene>
    <name evidence="1" type="ORF">AMS66_09410</name>
</gene>
<evidence type="ECO:0000313" key="1">
    <source>
        <dbReference type="EMBL" id="KOY17051.1"/>
    </source>
</evidence>
<reference evidence="1 2" key="1">
    <citation type="submission" date="2015-08" db="EMBL/GenBank/DDBJ databases">
        <title>Draft genome sequence of cellulolytic and xylanolytic Paenibacillus sp. A59, isolated from a decaying forest soil from Patagonia, Argentina.</title>
        <authorList>
            <person name="Ghio S."/>
            <person name="Caceres A.M."/>
            <person name="Talia P."/>
            <person name="Grasso D."/>
            <person name="Campos E."/>
        </authorList>
    </citation>
    <scope>NUCLEOTIDE SEQUENCE [LARGE SCALE GENOMIC DNA]</scope>
    <source>
        <strain evidence="1 2">A59</strain>
    </source>
</reference>
<comment type="caution">
    <text evidence="1">The sequence shown here is derived from an EMBL/GenBank/DDBJ whole genome shotgun (WGS) entry which is preliminary data.</text>
</comment>
<dbReference type="AlphaFoldDB" id="A0A0N0C5C5"/>
<protein>
    <recommendedName>
        <fullName evidence="3">STAS domain-containing protein</fullName>
    </recommendedName>
</protein>
<evidence type="ECO:0008006" key="3">
    <source>
        <dbReference type="Google" id="ProtNLM"/>
    </source>
</evidence>
<keyword evidence="2" id="KW-1185">Reference proteome</keyword>
<dbReference type="OrthoDB" id="2867965at2"/>
<sequence length="116" mass="12948">MGSFILKTDVPNKVLNIDLEGSFSQEDGLRSISAYQDTIAPINTKEYELNIDCKKLNVTAPEIVPLLEGCLQMFKKDEYKKVVLTLENNAILKMQLSRLGRSVGLDNLEIISTVTT</sequence>
<dbReference type="RefSeq" id="WP_053780534.1">
    <property type="nucleotide sequence ID" value="NZ_LITU01000050.1"/>
</dbReference>
<dbReference type="PATRIC" id="fig|1705561.3.peg.1725"/>
<evidence type="ECO:0000313" key="2">
    <source>
        <dbReference type="Proteomes" id="UP000037688"/>
    </source>
</evidence>
<proteinExistence type="predicted"/>
<dbReference type="Proteomes" id="UP000037688">
    <property type="component" value="Unassembled WGS sequence"/>
</dbReference>